<evidence type="ECO:0000313" key="4">
    <source>
        <dbReference type="Proteomes" id="UP001428341"/>
    </source>
</evidence>
<accession>A0AAP0M7J0</accession>
<dbReference type="Proteomes" id="UP001428341">
    <property type="component" value="Unassembled WGS sequence"/>
</dbReference>
<sequence>MSGNGHPDGFSLAPPPHRSNSNPVQEHCAVCQQVFFSPEALINHYQTHIRGEELMNFQNNFIRVRNQAALEAQRLFGFDIPRQNQHLHPPSFSLPPIASLSTHTNNIQDQHMKPVVIPVRRIQSLPPPTNDGTVISAASARAAVANQLNQPAAAAIPNQIDLNSDYNEENNNPSDGIDDGSINLDLTLGR</sequence>
<organism evidence="3 4">
    <name type="scientific">Citrus x changshan-huyou</name>
    <dbReference type="NCBI Taxonomy" id="2935761"/>
    <lineage>
        <taxon>Eukaryota</taxon>
        <taxon>Viridiplantae</taxon>
        <taxon>Streptophyta</taxon>
        <taxon>Embryophyta</taxon>
        <taxon>Tracheophyta</taxon>
        <taxon>Spermatophyta</taxon>
        <taxon>Magnoliopsida</taxon>
        <taxon>eudicotyledons</taxon>
        <taxon>Gunneridae</taxon>
        <taxon>Pentapetalae</taxon>
        <taxon>rosids</taxon>
        <taxon>malvids</taxon>
        <taxon>Sapindales</taxon>
        <taxon>Rutaceae</taxon>
        <taxon>Aurantioideae</taxon>
        <taxon>Citrus</taxon>
    </lineage>
</organism>
<dbReference type="EMBL" id="JBCGBO010000005">
    <property type="protein sequence ID" value="KAK9200251.1"/>
    <property type="molecule type" value="Genomic_DNA"/>
</dbReference>
<comment type="caution">
    <text evidence="3">The sequence shown here is derived from an EMBL/GenBank/DDBJ whole genome shotgun (WGS) entry which is preliminary data.</text>
</comment>
<protein>
    <recommendedName>
        <fullName evidence="2">C2H2-type domain-containing protein</fullName>
    </recommendedName>
</protein>
<feature type="region of interest" description="Disordered" evidence="1">
    <location>
        <begin position="1"/>
        <end position="24"/>
    </location>
</feature>
<proteinExistence type="predicted"/>
<gene>
    <name evidence="3" type="ORF">WN944_015448</name>
</gene>
<feature type="region of interest" description="Disordered" evidence="1">
    <location>
        <begin position="163"/>
        <end position="190"/>
    </location>
</feature>
<evidence type="ECO:0000313" key="3">
    <source>
        <dbReference type="EMBL" id="KAK9200251.1"/>
    </source>
</evidence>
<reference evidence="3 4" key="1">
    <citation type="submission" date="2024-05" db="EMBL/GenBank/DDBJ databases">
        <title>Haplotype-resolved chromosome-level genome assembly of Huyou (Citrus changshanensis).</title>
        <authorList>
            <person name="Miao C."/>
            <person name="Chen W."/>
            <person name="Wu Y."/>
            <person name="Wang L."/>
            <person name="Zhao S."/>
            <person name="Grierson D."/>
            <person name="Xu C."/>
            <person name="Chen K."/>
        </authorList>
    </citation>
    <scope>NUCLEOTIDE SEQUENCE [LARGE SCALE GENOMIC DNA]</scope>
    <source>
        <strain evidence="3">01-14</strain>
        <tissue evidence="3">Leaf</tissue>
    </source>
</reference>
<keyword evidence="4" id="KW-1185">Reference proteome</keyword>
<name>A0AAP0M7J0_9ROSI</name>
<evidence type="ECO:0000259" key="2">
    <source>
        <dbReference type="PROSITE" id="PS00028"/>
    </source>
</evidence>
<feature type="domain" description="C2H2-type" evidence="2">
    <location>
        <begin position="28"/>
        <end position="48"/>
    </location>
</feature>
<dbReference type="AlphaFoldDB" id="A0AAP0M7J0"/>
<dbReference type="PROSITE" id="PS00028">
    <property type="entry name" value="ZINC_FINGER_C2H2_1"/>
    <property type="match status" value="1"/>
</dbReference>
<feature type="compositionally biased region" description="Polar residues" evidence="1">
    <location>
        <begin position="163"/>
        <end position="174"/>
    </location>
</feature>
<evidence type="ECO:0000256" key="1">
    <source>
        <dbReference type="SAM" id="MobiDB-lite"/>
    </source>
</evidence>
<dbReference type="InterPro" id="IPR013087">
    <property type="entry name" value="Znf_C2H2_type"/>
</dbReference>